<proteinExistence type="inferred from homology"/>
<dbReference type="InterPro" id="IPR035968">
    <property type="entry name" value="ATP_synth_F1_ATPase_gsu"/>
</dbReference>
<evidence type="ECO:0000256" key="2">
    <source>
        <dbReference type="ARBA" id="ARBA00004170"/>
    </source>
</evidence>
<keyword evidence="4" id="KW-0813">Transport</keyword>
<sequence length="290" mass="31406">MTERLQDVTARIDNTRQLGGIVNSMRALAAVRVQQARKALPAVEAYSDTVRQALLRVIALQPDTERSPDGNGQGKAGLILFCAEQGFAGLFSEHMLDAVQDSEKGGIFLIGTRGAAIARSREVSPVWTAAAAQHPAAIPDLAATIANEICRKVLAGELSTVATVFCHWHPGQGAVIVREMLFPLDPALLKAASAGPPPLLNLPPEKLMTDLTADYLFSRLCQAALHSFAAENEARSERMTAAHQEIERRLQDLEQRRRMVRQDDITSEIIELVSGPTLARLKRFSGGAGE</sequence>
<keyword evidence="6" id="KW-0406">Ion transport</keyword>
<evidence type="ECO:0000256" key="5">
    <source>
        <dbReference type="ARBA" id="ARBA00022781"/>
    </source>
</evidence>
<evidence type="ECO:0000313" key="11">
    <source>
        <dbReference type="EMBL" id="NHO31458.1"/>
    </source>
</evidence>
<dbReference type="Gene3D" id="3.40.1380.10">
    <property type="match status" value="1"/>
</dbReference>
<evidence type="ECO:0000256" key="9">
    <source>
        <dbReference type="ARBA" id="ARBA00023310"/>
    </source>
</evidence>
<dbReference type="SUPFAM" id="SSF52943">
    <property type="entry name" value="ATP synthase (F1-ATPase), gamma subunit"/>
    <property type="match status" value="1"/>
</dbReference>
<organism evidence="11 12">
    <name type="scientific">Acetobacter fallax</name>
    <dbReference type="NCBI Taxonomy" id="1737473"/>
    <lineage>
        <taxon>Bacteria</taxon>
        <taxon>Pseudomonadati</taxon>
        <taxon>Pseudomonadota</taxon>
        <taxon>Alphaproteobacteria</taxon>
        <taxon>Acetobacterales</taxon>
        <taxon>Acetobacteraceae</taxon>
        <taxon>Acetobacter</taxon>
    </lineage>
</organism>
<accession>A0ABX0K8D3</accession>
<dbReference type="Gene3D" id="1.10.287.80">
    <property type="entry name" value="ATP synthase, gamma subunit, helix hairpin domain"/>
    <property type="match status" value="1"/>
</dbReference>
<dbReference type="Proteomes" id="UP000615326">
    <property type="component" value="Unassembled WGS sequence"/>
</dbReference>
<reference evidence="11 12" key="1">
    <citation type="journal article" date="2020" name="Int. J. Syst. Evol. Microbiol.">
        <title>Novel acetic acid bacteria from cider fermentations: Acetobacter conturbans sp. nov. and Acetobacter fallax sp. nov.</title>
        <authorList>
            <person name="Sombolestani A.S."/>
            <person name="Cleenwerck I."/>
            <person name="Cnockaert M."/>
            <person name="Borremans W."/>
            <person name="Wieme A.D."/>
            <person name="De Vuyst L."/>
            <person name="Vandamme P."/>
        </authorList>
    </citation>
    <scope>NUCLEOTIDE SEQUENCE [LARGE SCALE GENOMIC DNA]</scope>
    <source>
        <strain evidence="11 12">LMG 1637</strain>
    </source>
</reference>
<evidence type="ECO:0000256" key="7">
    <source>
        <dbReference type="ARBA" id="ARBA00023136"/>
    </source>
</evidence>
<evidence type="ECO:0000313" key="12">
    <source>
        <dbReference type="Proteomes" id="UP000615326"/>
    </source>
</evidence>
<name>A0ABX0K8D3_9PROT</name>
<evidence type="ECO:0000256" key="10">
    <source>
        <dbReference type="SAM" id="Coils"/>
    </source>
</evidence>
<keyword evidence="12" id="KW-1185">Reference proteome</keyword>
<dbReference type="Pfam" id="PF00231">
    <property type="entry name" value="ATP-synt"/>
    <property type="match status" value="1"/>
</dbReference>
<comment type="caution">
    <text evidence="11">The sequence shown here is derived from an EMBL/GenBank/DDBJ whole genome shotgun (WGS) entry which is preliminary data.</text>
</comment>
<comment type="subcellular location">
    <subcellularLocation>
        <location evidence="2">Membrane</location>
        <topology evidence="2">Peripheral membrane protein</topology>
    </subcellularLocation>
</comment>
<keyword evidence="5" id="KW-0375">Hydrogen ion transport</keyword>
<evidence type="ECO:0000256" key="8">
    <source>
        <dbReference type="ARBA" id="ARBA00023196"/>
    </source>
</evidence>
<keyword evidence="9" id="KW-0066">ATP synthesis</keyword>
<dbReference type="InterPro" id="IPR000131">
    <property type="entry name" value="ATP_synth_F1_gsu"/>
</dbReference>
<keyword evidence="10" id="KW-0175">Coiled coil</keyword>
<comment type="function">
    <text evidence="1">Produces ATP from ADP in the presence of a proton gradient across the membrane. The gamma chain is believed to be important in regulating ATPase activity and the flow of protons through the CF(0) complex.</text>
</comment>
<comment type="similarity">
    <text evidence="3">Belongs to the ATPase gamma chain family.</text>
</comment>
<protein>
    <submittedName>
        <fullName evidence="11">ATPase</fullName>
    </submittedName>
</protein>
<keyword evidence="8" id="KW-0139">CF(1)</keyword>
<evidence type="ECO:0000256" key="1">
    <source>
        <dbReference type="ARBA" id="ARBA00003456"/>
    </source>
</evidence>
<evidence type="ECO:0000256" key="3">
    <source>
        <dbReference type="ARBA" id="ARBA00007681"/>
    </source>
</evidence>
<dbReference type="RefSeq" id="WP_173576056.1">
    <property type="nucleotide sequence ID" value="NZ_WOSW01000002.1"/>
</dbReference>
<evidence type="ECO:0000256" key="6">
    <source>
        <dbReference type="ARBA" id="ARBA00023065"/>
    </source>
</evidence>
<dbReference type="EMBL" id="WOSW01000002">
    <property type="protein sequence ID" value="NHO31458.1"/>
    <property type="molecule type" value="Genomic_DNA"/>
</dbReference>
<keyword evidence="7" id="KW-0472">Membrane</keyword>
<evidence type="ECO:0000256" key="4">
    <source>
        <dbReference type="ARBA" id="ARBA00022448"/>
    </source>
</evidence>
<gene>
    <name evidence="11" type="ORF">GOB84_02585</name>
</gene>
<feature type="coiled-coil region" evidence="10">
    <location>
        <begin position="236"/>
        <end position="263"/>
    </location>
</feature>
<dbReference type="PRINTS" id="PR00126">
    <property type="entry name" value="ATPASEGAMMA"/>
</dbReference>